<dbReference type="Gene3D" id="3.30.1740.10">
    <property type="entry name" value="Zinc finger, PARP-type"/>
    <property type="match status" value="1"/>
</dbReference>
<dbReference type="PROSITE" id="PS50064">
    <property type="entry name" value="ZF_PARP_2"/>
    <property type="match status" value="1"/>
</dbReference>
<accession>A0A238F915</accession>
<dbReference type="Proteomes" id="UP000198372">
    <property type="component" value="Unassembled WGS sequence"/>
</dbReference>
<evidence type="ECO:0000256" key="3">
    <source>
        <dbReference type="ARBA" id="ARBA00022771"/>
    </source>
</evidence>
<dbReference type="EMBL" id="FMSP01000003">
    <property type="protein sequence ID" value="SCV68503.1"/>
    <property type="molecule type" value="Genomic_DNA"/>
</dbReference>
<protein>
    <submittedName>
        <fullName evidence="8">BQ2448_624 protein</fullName>
    </submittedName>
</protein>
<name>A0A238F915_9BASI</name>
<proteinExistence type="predicted"/>
<dbReference type="InterPro" id="IPR001510">
    <property type="entry name" value="Znf_PARP"/>
</dbReference>
<evidence type="ECO:0000256" key="2">
    <source>
        <dbReference type="ARBA" id="ARBA00022723"/>
    </source>
</evidence>
<dbReference type="GO" id="GO:0008270">
    <property type="term" value="F:zinc ion binding"/>
    <property type="evidence" value="ECO:0007669"/>
    <property type="project" value="UniProtKB-KW"/>
</dbReference>
<evidence type="ECO:0000256" key="5">
    <source>
        <dbReference type="ARBA" id="ARBA00023242"/>
    </source>
</evidence>
<keyword evidence="9" id="KW-1185">Reference proteome</keyword>
<dbReference type="OrthoDB" id="429950at2759"/>
<dbReference type="STRING" id="269621.A0A238F915"/>
<comment type="subcellular location">
    <subcellularLocation>
        <location evidence="1">Nucleus</location>
    </subcellularLocation>
</comment>
<gene>
    <name evidence="8" type="ORF">BQ2448_624</name>
</gene>
<dbReference type="GO" id="GO:0003677">
    <property type="term" value="F:DNA binding"/>
    <property type="evidence" value="ECO:0007669"/>
    <property type="project" value="InterPro"/>
</dbReference>
<dbReference type="SMART" id="SM01336">
    <property type="entry name" value="zf-PARP"/>
    <property type="match status" value="1"/>
</dbReference>
<dbReference type="GO" id="GO:0005634">
    <property type="term" value="C:nucleus"/>
    <property type="evidence" value="ECO:0007669"/>
    <property type="project" value="UniProtKB-SubCell"/>
</dbReference>
<evidence type="ECO:0000256" key="6">
    <source>
        <dbReference type="SAM" id="MobiDB-lite"/>
    </source>
</evidence>
<keyword evidence="5" id="KW-0539">Nucleus</keyword>
<dbReference type="AlphaFoldDB" id="A0A238F915"/>
<reference evidence="9" key="1">
    <citation type="submission" date="2016-09" db="EMBL/GenBank/DDBJ databases">
        <authorList>
            <person name="Jeantristanb JTB J.-T."/>
            <person name="Ricardo R."/>
        </authorList>
    </citation>
    <scope>NUCLEOTIDE SEQUENCE [LARGE SCALE GENOMIC DNA]</scope>
</reference>
<dbReference type="InterPro" id="IPR036957">
    <property type="entry name" value="Znf_PARP_sf"/>
</dbReference>
<feature type="region of interest" description="Disordered" evidence="6">
    <location>
        <begin position="1"/>
        <end position="40"/>
    </location>
</feature>
<keyword evidence="4" id="KW-0862">Zinc</keyword>
<evidence type="ECO:0000256" key="1">
    <source>
        <dbReference type="ARBA" id="ARBA00004123"/>
    </source>
</evidence>
<sequence length="278" mass="30566">MTEPSSSSNSHAAPSQTASQPTSTPSMMPEPTQSVAWTSVPAGFSLEGIDDDHEEESPYKLEYARSGRSKCKGVRPCTVTPIEPDELRLGVWVEFGDKGAGFQWRHWRCVTTKQIENMHQVYDYVFEIEGFYDLDSEDRHMVERAFKHFQTDLKTTVDLDDAGTVESDMTVKCEVQTPAPSAAPTQTPITVVRRRRVEITSTQNTGAETNPIQETPTQICGGALPPQTPSSPVKPNTKAKAKIKAVPVAEDTDPAQTTLFASTSKADDDDMAEVKVEE</sequence>
<evidence type="ECO:0000256" key="4">
    <source>
        <dbReference type="ARBA" id="ARBA00022833"/>
    </source>
</evidence>
<evidence type="ECO:0000313" key="9">
    <source>
        <dbReference type="Proteomes" id="UP000198372"/>
    </source>
</evidence>
<evidence type="ECO:0000313" key="8">
    <source>
        <dbReference type="EMBL" id="SCV68503.1"/>
    </source>
</evidence>
<feature type="compositionally biased region" description="Polar residues" evidence="6">
    <location>
        <begin position="254"/>
        <end position="264"/>
    </location>
</feature>
<keyword evidence="3" id="KW-0863">Zinc-finger</keyword>
<dbReference type="SUPFAM" id="SSF57716">
    <property type="entry name" value="Glucocorticoid receptor-like (DNA-binding domain)"/>
    <property type="match status" value="1"/>
</dbReference>
<feature type="region of interest" description="Disordered" evidence="6">
    <location>
        <begin position="223"/>
        <end position="278"/>
    </location>
</feature>
<dbReference type="Pfam" id="PF00645">
    <property type="entry name" value="zf-PARP"/>
    <property type="match status" value="1"/>
</dbReference>
<evidence type="ECO:0000259" key="7">
    <source>
        <dbReference type="PROSITE" id="PS50064"/>
    </source>
</evidence>
<feature type="compositionally biased region" description="Low complexity" evidence="6">
    <location>
        <begin position="1"/>
        <end position="34"/>
    </location>
</feature>
<keyword evidence="2" id="KW-0479">Metal-binding</keyword>
<feature type="domain" description="PARP-type" evidence="7">
    <location>
        <begin position="59"/>
        <end position="150"/>
    </location>
</feature>
<organism evidence="8 9">
    <name type="scientific">Microbotryum intermedium</name>
    <dbReference type="NCBI Taxonomy" id="269621"/>
    <lineage>
        <taxon>Eukaryota</taxon>
        <taxon>Fungi</taxon>
        <taxon>Dikarya</taxon>
        <taxon>Basidiomycota</taxon>
        <taxon>Pucciniomycotina</taxon>
        <taxon>Microbotryomycetes</taxon>
        <taxon>Microbotryales</taxon>
        <taxon>Microbotryaceae</taxon>
        <taxon>Microbotryum</taxon>
    </lineage>
</organism>